<name>A0ABU5JYU2_9BACI</name>
<proteinExistence type="predicted"/>
<evidence type="ECO:0000313" key="3">
    <source>
        <dbReference type="Proteomes" id="UP001291930"/>
    </source>
</evidence>
<protein>
    <submittedName>
        <fullName evidence="2">DUF6241 domain-containing protein</fullName>
    </submittedName>
</protein>
<dbReference type="Pfam" id="PF19754">
    <property type="entry name" value="DUF6241"/>
    <property type="match status" value="1"/>
</dbReference>
<keyword evidence="1" id="KW-1133">Transmembrane helix</keyword>
<keyword evidence="3" id="KW-1185">Reference proteome</keyword>
<dbReference type="RefSeq" id="WP_374218340.1">
    <property type="nucleotide sequence ID" value="NZ_JAXOVW010000036.1"/>
</dbReference>
<dbReference type="EMBL" id="JAXOVW010000036">
    <property type="protein sequence ID" value="MDZ5608627.1"/>
    <property type="molecule type" value="Genomic_DNA"/>
</dbReference>
<keyword evidence="1" id="KW-0472">Membrane</keyword>
<evidence type="ECO:0000313" key="2">
    <source>
        <dbReference type="EMBL" id="MDZ5608627.1"/>
    </source>
</evidence>
<gene>
    <name evidence="2" type="ORF">U2I54_16470</name>
</gene>
<keyword evidence="1" id="KW-0812">Transmembrane</keyword>
<comment type="caution">
    <text evidence="2">The sequence shown here is derived from an EMBL/GenBank/DDBJ whole genome shotgun (WGS) entry which is preliminary data.</text>
</comment>
<feature type="transmembrane region" description="Helical" evidence="1">
    <location>
        <begin position="6"/>
        <end position="25"/>
    </location>
</feature>
<accession>A0ABU5JYU2</accession>
<reference evidence="3" key="1">
    <citation type="submission" date="2023-11" db="EMBL/GenBank/DDBJ databases">
        <title>Genome Sequence of Bacillus pseudomycoides stain BUPM19.</title>
        <authorList>
            <person name="Farhat A."/>
        </authorList>
    </citation>
    <scope>NUCLEOTIDE SEQUENCE [LARGE SCALE GENOMIC DNA]</scope>
    <source>
        <strain evidence="3">BUPM19</strain>
    </source>
</reference>
<sequence>MKRKGWLGVIICGVFLSGGLLYGLLKLAEIPVGGEREVFTESSDDLETNIAEIEGSNAQLHITKHSTEKEVVSAMHSMAHQKVIPNKNWGATPMSTQNAERVKDILSQSDFAHKQQLLEITEKWIKKDFSEIVEEHNSFQGLLNRNIDTATGTMDSLEETTFVLNTFGDKVAAALTESGDLPEPK</sequence>
<evidence type="ECO:0000256" key="1">
    <source>
        <dbReference type="SAM" id="Phobius"/>
    </source>
</evidence>
<dbReference type="InterPro" id="IPR046208">
    <property type="entry name" value="DUF6241"/>
</dbReference>
<dbReference type="Proteomes" id="UP001291930">
    <property type="component" value="Unassembled WGS sequence"/>
</dbReference>
<organism evidence="2 3">
    <name type="scientific">Bacillus bingmayongensis</name>
    <dbReference type="NCBI Taxonomy" id="1150157"/>
    <lineage>
        <taxon>Bacteria</taxon>
        <taxon>Bacillati</taxon>
        <taxon>Bacillota</taxon>
        <taxon>Bacilli</taxon>
        <taxon>Bacillales</taxon>
        <taxon>Bacillaceae</taxon>
        <taxon>Bacillus</taxon>
    </lineage>
</organism>